<accession>A0A7E4WBM1</accession>
<organism evidence="2 3">
    <name type="scientific">Panagrellus redivivus</name>
    <name type="common">Microworm</name>
    <dbReference type="NCBI Taxonomy" id="6233"/>
    <lineage>
        <taxon>Eukaryota</taxon>
        <taxon>Metazoa</taxon>
        <taxon>Ecdysozoa</taxon>
        <taxon>Nematoda</taxon>
        <taxon>Chromadorea</taxon>
        <taxon>Rhabditida</taxon>
        <taxon>Tylenchina</taxon>
        <taxon>Panagrolaimomorpha</taxon>
        <taxon>Panagrolaimoidea</taxon>
        <taxon>Panagrolaimidae</taxon>
        <taxon>Panagrellus</taxon>
    </lineage>
</organism>
<dbReference type="InterPro" id="IPR027408">
    <property type="entry name" value="PNPase/RNase_PH_dom_sf"/>
</dbReference>
<dbReference type="Proteomes" id="UP000492821">
    <property type="component" value="Unassembled WGS sequence"/>
</dbReference>
<proteinExistence type="predicted"/>
<evidence type="ECO:0000313" key="3">
    <source>
        <dbReference type="WBParaSite" id="Pan_g9325.t1"/>
    </source>
</evidence>
<protein>
    <submittedName>
        <fullName evidence="3">RNase_PH domain-containing protein</fullName>
    </submittedName>
</protein>
<name>A0A7E4WBM1_PANRE</name>
<evidence type="ECO:0000313" key="2">
    <source>
        <dbReference type="Proteomes" id="UP000492821"/>
    </source>
</evidence>
<feature type="region of interest" description="Disordered" evidence="1">
    <location>
        <begin position="1"/>
        <end position="24"/>
    </location>
</feature>
<feature type="compositionally biased region" description="Low complexity" evidence="1">
    <location>
        <begin position="7"/>
        <end position="16"/>
    </location>
</feature>
<evidence type="ECO:0000256" key="1">
    <source>
        <dbReference type="SAM" id="MobiDB-lite"/>
    </source>
</evidence>
<dbReference type="AlphaFoldDB" id="A0A7E4WBM1"/>
<dbReference type="WBParaSite" id="Pan_g9325.t1">
    <property type="protein sequence ID" value="Pan_g9325.t1"/>
    <property type="gene ID" value="Pan_g9325"/>
</dbReference>
<sequence length="264" mass="28859">MADDIFVASDASVNSSSDDELPRMSELPDNVGHRFAKKILDLPDEVALEEEKDRKLKIKIHRCSDRVCGYGTFGNTRICCVVLTPVNEADAEDFEAGVTVSITGAAYVSKIAMRDIISYMIPSAKLKRTFIDIRFSVYSDSGCVIPTALSTAMLTLSASKIDVKGVVTAATVLVNPQGELTVSPGRVLEEKVRDKTPGFGYVTAVKIMRDPHVRWYDTEGLVRRKQFEAAMSKACEEATNAYDHMASMLQHLAANSSADEVHCG</sequence>
<keyword evidence="2" id="KW-1185">Reference proteome</keyword>
<reference evidence="3" key="2">
    <citation type="submission" date="2020-10" db="UniProtKB">
        <authorList>
            <consortium name="WormBaseParasite"/>
        </authorList>
    </citation>
    <scope>IDENTIFICATION</scope>
</reference>
<dbReference type="Gene3D" id="3.30.230.70">
    <property type="entry name" value="GHMP Kinase, N-terminal domain"/>
    <property type="match status" value="1"/>
</dbReference>
<reference evidence="2" key="1">
    <citation type="journal article" date="2013" name="Genetics">
        <title>The draft genome and transcriptome of Panagrellus redivivus are shaped by the harsh demands of a free-living lifestyle.</title>
        <authorList>
            <person name="Srinivasan J."/>
            <person name="Dillman A.R."/>
            <person name="Macchietto M.G."/>
            <person name="Heikkinen L."/>
            <person name="Lakso M."/>
            <person name="Fracchia K.M."/>
            <person name="Antoshechkin I."/>
            <person name="Mortazavi A."/>
            <person name="Wong G."/>
            <person name="Sternberg P.W."/>
        </authorList>
    </citation>
    <scope>NUCLEOTIDE SEQUENCE [LARGE SCALE GENOMIC DNA]</scope>
    <source>
        <strain evidence="2">MT8872</strain>
    </source>
</reference>